<evidence type="ECO:0000313" key="4">
    <source>
        <dbReference type="Proteomes" id="UP000078555"/>
    </source>
</evidence>
<dbReference type="Proteomes" id="UP000078555">
    <property type="component" value="Unassembled WGS sequence"/>
</dbReference>
<organism evidence="1 4">
    <name type="scientific">Plasmodium ovale wallikeri</name>
    <dbReference type="NCBI Taxonomy" id="864142"/>
    <lineage>
        <taxon>Eukaryota</taxon>
        <taxon>Sar</taxon>
        <taxon>Alveolata</taxon>
        <taxon>Apicomplexa</taxon>
        <taxon>Aconoidasida</taxon>
        <taxon>Haemosporida</taxon>
        <taxon>Plasmodiidae</taxon>
        <taxon>Plasmodium</taxon>
        <taxon>Plasmodium (Plasmodium)</taxon>
    </lineage>
</organism>
<dbReference type="AlphaFoldDB" id="A0A1A8YUV3"/>
<gene>
    <name evidence="1" type="ORF">POVWA1_027160</name>
    <name evidence="2" type="ORF">POVWA2_027320</name>
</gene>
<accession>A0A1A8YUV3</accession>
<reference evidence="3 4" key="1">
    <citation type="submission" date="2016-05" db="EMBL/GenBank/DDBJ databases">
        <authorList>
            <person name="Naeem Raeece"/>
        </authorList>
    </citation>
    <scope>NUCLEOTIDE SEQUENCE [LARGE SCALE GENOMIC DNA]</scope>
</reference>
<evidence type="ECO:0000313" key="2">
    <source>
        <dbReference type="EMBL" id="SBT35910.1"/>
    </source>
</evidence>
<dbReference type="EMBL" id="FLRD01000083">
    <property type="protein sequence ID" value="SBT35407.1"/>
    <property type="molecule type" value="Genomic_DNA"/>
</dbReference>
<dbReference type="Proteomes" id="UP000078550">
    <property type="component" value="Unassembled WGS sequence"/>
</dbReference>
<dbReference type="EMBL" id="FLRE01000110">
    <property type="protein sequence ID" value="SBT35910.1"/>
    <property type="molecule type" value="Genomic_DNA"/>
</dbReference>
<protein>
    <submittedName>
        <fullName evidence="1">Uncharacterized protein</fullName>
    </submittedName>
</protein>
<proteinExistence type="predicted"/>
<evidence type="ECO:0000313" key="1">
    <source>
        <dbReference type="EMBL" id="SBT35407.1"/>
    </source>
</evidence>
<reference evidence="1" key="2">
    <citation type="submission" date="2016-05" db="EMBL/GenBank/DDBJ databases">
        <authorList>
            <person name="Lavstsen T."/>
            <person name="Jespersen J.S."/>
        </authorList>
    </citation>
    <scope>NUCLEOTIDE SEQUENCE [LARGE SCALE GENOMIC DNA]</scope>
</reference>
<name>A0A1A8YUV3_PLAOA</name>
<sequence length="72" mass="8119">MLFEQLRLLISPSKVLFICSPLLPNKNASDSNDAKKMCEESASFPLSIRTFLCLSLKQCHDLVALRLCCFLL</sequence>
<evidence type="ECO:0000313" key="3">
    <source>
        <dbReference type="Proteomes" id="UP000078550"/>
    </source>
</evidence>
<keyword evidence="4" id="KW-1185">Reference proteome</keyword>